<dbReference type="InterPro" id="IPR001932">
    <property type="entry name" value="PPM-type_phosphatase-like_dom"/>
</dbReference>
<gene>
    <name evidence="6" type="ORF">TPC1_12353</name>
</gene>
<evidence type="ECO:0000256" key="3">
    <source>
        <dbReference type="ARBA" id="ARBA00022912"/>
    </source>
</evidence>
<dbReference type="GO" id="GO:0046872">
    <property type="term" value="F:metal ion binding"/>
    <property type="evidence" value="ECO:0007669"/>
    <property type="project" value="UniProtKB-KW"/>
</dbReference>
<evidence type="ECO:0000313" key="6">
    <source>
        <dbReference type="EMBL" id="JAP94846.1"/>
    </source>
</evidence>
<feature type="domain" description="PPM-type phosphatase" evidence="5">
    <location>
        <begin position="225"/>
        <end position="543"/>
    </location>
</feature>
<name>A0A146KHB3_9EUKA</name>
<dbReference type="PROSITE" id="PS01032">
    <property type="entry name" value="PPM_1"/>
    <property type="match status" value="1"/>
</dbReference>
<dbReference type="EMBL" id="GDID01001760">
    <property type="protein sequence ID" value="JAP94846.1"/>
    <property type="molecule type" value="Transcribed_RNA"/>
</dbReference>
<dbReference type="SMART" id="SM00332">
    <property type="entry name" value="PP2Cc"/>
    <property type="match status" value="1"/>
</dbReference>
<comment type="similarity">
    <text evidence="4">Belongs to the PP2C family.</text>
</comment>
<dbReference type="InterPro" id="IPR032675">
    <property type="entry name" value="LRR_dom_sf"/>
</dbReference>
<dbReference type="Pfam" id="PF00481">
    <property type="entry name" value="PP2C"/>
    <property type="match status" value="2"/>
</dbReference>
<evidence type="ECO:0000259" key="5">
    <source>
        <dbReference type="PROSITE" id="PS51746"/>
    </source>
</evidence>
<dbReference type="InterPro" id="IPR000222">
    <property type="entry name" value="PP2C_BS"/>
</dbReference>
<dbReference type="PROSITE" id="PS51746">
    <property type="entry name" value="PPM_2"/>
    <property type="match status" value="1"/>
</dbReference>
<keyword evidence="1" id="KW-0479">Metal-binding</keyword>
<keyword evidence="3 4" id="KW-0904">Protein phosphatase</keyword>
<evidence type="ECO:0000256" key="2">
    <source>
        <dbReference type="ARBA" id="ARBA00022801"/>
    </source>
</evidence>
<protein>
    <submittedName>
        <fullName evidence="6">Protein phosphatase 2C</fullName>
    </submittedName>
</protein>
<dbReference type="AlphaFoldDB" id="A0A146KHB3"/>
<sequence length="548" mass="63166">KIVCQLIIFSKPIHLNFKNCGLNPERLTELSRSFKHKINHLELSNNPLTDEGVIVLMQNLSVNQKNLNCLHLQNTQLRNGGLRLICDLLDFMKIRNLNLRENPGIGRESYQLVLQTVQNNHKIHLFDLNNCGLNQQQQNNVNQYVQRNLICFQNYAELITTALDNIFNPKPVVKQQEVTKPPLELIKQEIIQKLNKQLYLPELIEELAQKLTRPHNVKTTQLQLQIASSETMGRRQEMEDVQCIINDFYQFRTKKQNKQWRETMLCLFDGHGGRDCSEMLLKKIPQFFADQINDVLQTTGLESPAFIPPEVFEILFTSMFVLIDIQLKEENVQAGSTAIVLYFIDNILVTANCGDSRAIMARNQQIMRQKGFDLQTYKLVKKKNQQATDVLSELSAPIANDIKIGFNQQHRKYQRIIPDTELVARLSKDHKPFMEDERARIESEGGYVQNQRLMGVVSVSRSFGDFIYKPKMSVVPFVSYYQISNKDQWVAISCDGVWDVLNDLDTTMIMLSSQNPQAASIKIRDEAYKFESGDNISVICVKIRKQLA</sequence>
<accession>A0A146KHB3</accession>
<dbReference type="SUPFAM" id="SSF81606">
    <property type="entry name" value="PP2C-like"/>
    <property type="match status" value="1"/>
</dbReference>
<reference evidence="6" key="1">
    <citation type="submission" date="2015-07" db="EMBL/GenBank/DDBJ databases">
        <title>Adaptation to a free-living lifestyle via gene acquisitions in the diplomonad Trepomonas sp. PC1.</title>
        <authorList>
            <person name="Xu F."/>
            <person name="Jerlstrom-Hultqvist J."/>
            <person name="Kolisko M."/>
            <person name="Simpson A.G.B."/>
            <person name="Roger A.J."/>
            <person name="Svard S.G."/>
            <person name="Andersson J.O."/>
        </authorList>
    </citation>
    <scope>NUCLEOTIDE SEQUENCE</scope>
    <source>
        <strain evidence="6">PC1</strain>
    </source>
</reference>
<evidence type="ECO:0000256" key="1">
    <source>
        <dbReference type="ARBA" id="ARBA00022723"/>
    </source>
</evidence>
<feature type="non-terminal residue" evidence="6">
    <location>
        <position position="1"/>
    </location>
</feature>
<dbReference type="GO" id="GO:0004722">
    <property type="term" value="F:protein serine/threonine phosphatase activity"/>
    <property type="evidence" value="ECO:0007669"/>
    <property type="project" value="InterPro"/>
</dbReference>
<keyword evidence="2 4" id="KW-0378">Hydrolase</keyword>
<dbReference type="InterPro" id="IPR015655">
    <property type="entry name" value="PP2C"/>
</dbReference>
<dbReference type="SUPFAM" id="SSF52047">
    <property type="entry name" value="RNI-like"/>
    <property type="match status" value="1"/>
</dbReference>
<organism evidence="6">
    <name type="scientific">Trepomonas sp. PC1</name>
    <dbReference type="NCBI Taxonomy" id="1076344"/>
    <lineage>
        <taxon>Eukaryota</taxon>
        <taxon>Metamonada</taxon>
        <taxon>Diplomonadida</taxon>
        <taxon>Hexamitidae</taxon>
        <taxon>Hexamitinae</taxon>
        <taxon>Trepomonas</taxon>
    </lineage>
</organism>
<proteinExistence type="inferred from homology"/>
<dbReference type="InterPro" id="IPR036457">
    <property type="entry name" value="PPM-type-like_dom_sf"/>
</dbReference>
<feature type="non-terminal residue" evidence="6">
    <location>
        <position position="548"/>
    </location>
</feature>
<dbReference type="Gene3D" id="3.80.10.10">
    <property type="entry name" value="Ribonuclease Inhibitor"/>
    <property type="match status" value="1"/>
</dbReference>
<dbReference type="PANTHER" id="PTHR47992">
    <property type="entry name" value="PROTEIN PHOSPHATASE"/>
    <property type="match status" value="1"/>
</dbReference>
<evidence type="ECO:0000256" key="4">
    <source>
        <dbReference type="RuleBase" id="RU003465"/>
    </source>
</evidence>
<dbReference type="CDD" id="cd00143">
    <property type="entry name" value="PP2Cc"/>
    <property type="match status" value="1"/>
</dbReference>
<dbReference type="Gene3D" id="3.60.40.10">
    <property type="entry name" value="PPM-type phosphatase domain"/>
    <property type="match status" value="1"/>
</dbReference>